<sequence length="150" mass="16060">MQDRVNLGKALPAIYKAVAATDELATKAAIDAGWSAGFTHLIKMRASQINGCAFCLRMHSRDALASGESADRLAVLPGWRETGYFSAKEQAGLALTEAITQIADGQLPDEVYAAAATQLNPAEIASIEWLAIVINMWNRVAISSRYPVAP</sequence>
<dbReference type="PANTHER" id="PTHR34846">
    <property type="entry name" value="4-CARBOXYMUCONOLACTONE DECARBOXYLASE FAMILY PROTEIN (AFU_ORTHOLOGUE AFUA_6G11590)"/>
    <property type="match status" value="1"/>
</dbReference>
<evidence type="ECO:0000259" key="1">
    <source>
        <dbReference type="Pfam" id="PF02627"/>
    </source>
</evidence>
<dbReference type="InterPro" id="IPR004675">
    <property type="entry name" value="AhpD_core"/>
</dbReference>
<organism evidence="2 3">
    <name type="scientific">Comamonas odontotermitis</name>
    <dbReference type="NCBI Taxonomy" id="379895"/>
    <lineage>
        <taxon>Bacteria</taxon>
        <taxon>Pseudomonadati</taxon>
        <taxon>Pseudomonadota</taxon>
        <taxon>Betaproteobacteria</taxon>
        <taxon>Burkholderiales</taxon>
        <taxon>Comamonadaceae</taxon>
        <taxon>Comamonas</taxon>
    </lineage>
</organism>
<dbReference type="NCBIfam" id="TIGR00778">
    <property type="entry name" value="ahpD_dom"/>
    <property type="match status" value="1"/>
</dbReference>
<dbReference type="Proteomes" id="UP000562492">
    <property type="component" value="Unassembled WGS sequence"/>
</dbReference>
<evidence type="ECO:0000313" key="2">
    <source>
        <dbReference type="EMBL" id="MBB6579689.1"/>
    </source>
</evidence>
<dbReference type="InterPro" id="IPR029032">
    <property type="entry name" value="AhpD-like"/>
</dbReference>
<proteinExistence type="predicted"/>
<dbReference type="Pfam" id="PF02627">
    <property type="entry name" value="CMD"/>
    <property type="match status" value="1"/>
</dbReference>
<dbReference type="Gene3D" id="1.20.1290.10">
    <property type="entry name" value="AhpD-like"/>
    <property type="match status" value="1"/>
</dbReference>
<dbReference type="RefSeq" id="WP_184711231.1">
    <property type="nucleotide sequence ID" value="NZ_JACHKZ010000035.1"/>
</dbReference>
<feature type="domain" description="Carboxymuconolactone decarboxylase-like" evidence="1">
    <location>
        <begin position="14"/>
        <end position="97"/>
    </location>
</feature>
<comment type="caution">
    <text evidence="2">The sequence shown here is derived from an EMBL/GenBank/DDBJ whole genome shotgun (WGS) entry which is preliminary data.</text>
</comment>
<evidence type="ECO:0000313" key="3">
    <source>
        <dbReference type="Proteomes" id="UP000562492"/>
    </source>
</evidence>
<name>A0ABR6RKI5_9BURK</name>
<dbReference type="SUPFAM" id="SSF69118">
    <property type="entry name" value="AhpD-like"/>
    <property type="match status" value="1"/>
</dbReference>
<keyword evidence="3" id="KW-1185">Reference proteome</keyword>
<gene>
    <name evidence="2" type="ORF">HNP33_003805</name>
</gene>
<dbReference type="EMBL" id="JACHKZ010000035">
    <property type="protein sequence ID" value="MBB6579689.1"/>
    <property type="molecule type" value="Genomic_DNA"/>
</dbReference>
<accession>A0ABR6RKI5</accession>
<reference evidence="2 3" key="1">
    <citation type="submission" date="2020-08" db="EMBL/GenBank/DDBJ databases">
        <title>Functional genomics of gut bacteria from endangered species of beetles.</title>
        <authorList>
            <person name="Carlos-Shanley C."/>
        </authorList>
    </citation>
    <scope>NUCLEOTIDE SEQUENCE [LARGE SCALE GENOMIC DNA]</scope>
    <source>
        <strain evidence="2 3">S00124</strain>
    </source>
</reference>
<protein>
    <submittedName>
        <fullName evidence="2">AhpD family alkylhydroperoxidase</fullName>
    </submittedName>
</protein>
<dbReference type="InterPro" id="IPR003779">
    <property type="entry name" value="CMD-like"/>
</dbReference>
<dbReference type="PANTHER" id="PTHR34846:SF5">
    <property type="entry name" value="CARBOXYMUCONOLACTONE DECARBOXYLASE-LIKE DOMAIN-CONTAINING PROTEIN"/>
    <property type="match status" value="1"/>
</dbReference>